<dbReference type="FunFam" id="3.30.200.20:FF:000035">
    <property type="entry name" value="Serine/threonine protein kinase Stk1"/>
    <property type="match status" value="1"/>
</dbReference>
<evidence type="ECO:0000256" key="8">
    <source>
        <dbReference type="ARBA" id="ARBA00047899"/>
    </source>
</evidence>
<feature type="domain" description="Protein kinase" evidence="13">
    <location>
        <begin position="14"/>
        <end position="282"/>
    </location>
</feature>
<evidence type="ECO:0000256" key="9">
    <source>
        <dbReference type="ARBA" id="ARBA00048679"/>
    </source>
</evidence>
<dbReference type="AlphaFoldDB" id="A0A8I0GE03"/>
<dbReference type="PROSITE" id="PS50011">
    <property type="entry name" value="PROTEIN_KINASE_DOM"/>
    <property type="match status" value="1"/>
</dbReference>
<dbReference type="Gene3D" id="1.10.510.10">
    <property type="entry name" value="Transferase(Phosphotransferase) domain 1"/>
    <property type="match status" value="1"/>
</dbReference>
<keyword evidence="6 15" id="KW-0418">Kinase</keyword>
<evidence type="ECO:0000256" key="5">
    <source>
        <dbReference type="ARBA" id="ARBA00022741"/>
    </source>
</evidence>
<dbReference type="InterPro" id="IPR000719">
    <property type="entry name" value="Prot_kinase_dom"/>
</dbReference>
<comment type="caution">
    <text evidence="15">The sequence shown here is derived from an EMBL/GenBank/DDBJ whole genome shotgun (WGS) entry which is preliminary data.</text>
</comment>
<feature type="transmembrane region" description="Helical" evidence="12">
    <location>
        <begin position="356"/>
        <end position="377"/>
    </location>
</feature>
<evidence type="ECO:0000313" key="16">
    <source>
        <dbReference type="Proteomes" id="UP000627538"/>
    </source>
</evidence>
<dbReference type="InterPro" id="IPR008271">
    <property type="entry name" value="Ser/Thr_kinase_AS"/>
</dbReference>
<dbReference type="NCBIfam" id="NF033483">
    <property type="entry name" value="PknB_PASTA_kin"/>
    <property type="match status" value="1"/>
</dbReference>
<evidence type="ECO:0000256" key="10">
    <source>
        <dbReference type="PROSITE-ProRule" id="PRU10141"/>
    </source>
</evidence>
<feature type="binding site" evidence="10">
    <location>
        <position position="43"/>
    </location>
    <ligand>
        <name>ATP</name>
        <dbReference type="ChEBI" id="CHEBI:30616"/>
    </ligand>
</feature>
<feature type="compositionally biased region" description="Low complexity" evidence="11">
    <location>
        <begin position="599"/>
        <end position="611"/>
    </location>
</feature>
<dbReference type="InterPro" id="IPR005543">
    <property type="entry name" value="PASTA_dom"/>
</dbReference>
<keyword evidence="4" id="KW-0677">Repeat</keyword>
<dbReference type="CDD" id="cd14014">
    <property type="entry name" value="STKc_PknB_like"/>
    <property type="match status" value="1"/>
</dbReference>
<proteinExistence type="predicted"/>
<dbReference type="PANTHER" id="PTHR43289:SF6">
    <property type="entry name" value="SERINE_THREONINE-PROTEIN KINASE NEKL-3"/>
    <property type="match status" value="1"/>
</dbReference>
<evidence type="ECO:0000256" key="4">
    <source>
        <dbReference type="ARBA" id="ARBA00022737"/>
    </source>
</evidence>
<feature type="region of interest" description="Disordered" evidence="11">
    <location>
        <begin position="312"/>
        <end position="350"/>
    </location>
</feature>
<evidence type="ECO:0000256" key="6">
    <source>
        <dbReference type="ARBA" id="ARBA00022777"/>
    </source>
</evidence>
<evidence type="ECO:0000256" key="3">
    <source>
        <dbReference type="ARBA" id="ARBA00022679"/>
    </source>
</evidence>
<evidence type="ECO:0000259" key="14">
    <source>
        <dbReference type="PROSITE" id="PS51178"/>
    </source>
</evidence>
<dbReference type="GO" id="GO:0045717">
    <property type="term" value="P:negative regulation of fatty acid biosynthetic process"/>
    <property type="evidence" value="ECO:0007669"/>
    <property type="project" value="UniProtKB-ARBA"/>
</dbReference>
<dbReference type="PROSITE" id="PS51178">
    <property type="entry name" value="PASTA"/>
    <property type="match status" value="2"/>
</dbReference>
<organism evidence="15 16">
    <name type="scientific">Nanchangia anserum</name>
    <dbReference type="NCBI Taxonomy" id="2692125"/>
    <lineage>
        <taxon>Bacteria</taxon>
        <taxon>Bacillati</taxon>
        <taxon>Actinomycetota</taxon>
        <taxon>Actinomycetes</taxon>
        <taxon>Actinomycetales</taxon>
        <taxon>Actinomycetaceae</taxon>
        <taxon>Nanchangia</taxon>
    </lineage>
</organism>
<dbReference type="Pfam" id="PF00069">
    <property type="entry name" value="Pkinase"/>
    <property type="match status" value="1"/>
</dbReference>
<evidence type="ECO:0000256" key="12">
    <source>
        <dbReference type="SAM" id="Phobius"/>
    </source>
</evidence>
<evidence type="ECO:0000256" key="1">
    <source>
        <dbReference type="ARBA" id="ARBA00012513"/>
    </source>
</evidence>
<evidence type="ECO:0000256" key="7">
    <source>
        <dbReference type="ARBA" id="ARBA00022840"/>
    </source>
</evidence>
<gene>
    <name evidence="15" type="primary">pknB</name>
    <name evidence="15" type="ORF">H8R10_06075</name>
</gene>
<dbReference type="Pfam" id="PF03793">
    <property type="entry name" value="PASTA"/>
    <property type="match status" value="3"/>
</dbReference>
<dbReference type="GO" id="GO:0005524">
    <property type="term" value="F:ATP binding"/>
    <property type="evidence" value="ECO:0007669"/>
    <property type="project" value="UniProtKB-UniRule"/>
</dbReference>
<keyword evidence="5 10" id="KW-0547">Nucleotide-binding</keyword>
<dbReference type="CDD" id="cd06577">
    <property type="entry name" value="PASTA_pknB"/>
    <property type="match status" value="3"/>
</dbReference>
<evidence type="ECO:0000256" key="2">
    <source>
        <dbReference type="ARBA" id="ARBA00022527"/>
    </source>
</evidence>
<dbReference type="Gene3D" id="3.30.10.20">
    <property type="match status" value="3"/>
</dbReference>
<dbReference type="EC" id="2.7.11.1" evidence="1"/>
<dbReference type="FunFam" id="1.10.510.10:FF:000021">
    <property type="entry name" value="Serine/threonine protein kinase"/>
    <property type="match status" value="1"/>
</dbReference>
<dbReference type="PANTHER" id="PTHR43289">
    <property type="entry name" value="MITOGEN-ACTIVATED PROTEIN KINASE KINASE KINASE 20-RELATED"/>
    <property type="match status" value="1"/>
</dbReference>
<evidence type="ECO:0000259" key="13">
    <source>
        <dbReference type="PROSITE" id="PS50011"/>
    </source>
</evidence>
<dbReference type="Proteomes" id="UP000627538">
    <property type="component" value="Unassembled WGS sequence"/>
</dbReference>
<dbReference type="SUPFAM" id="SSF56112">
    <property type="entry name" value="Protein kinase-like (PK-like)"/>
    <property type="match status" value="1"/>
</dbReference>
<evidence type="ECO:0000313" key="15">
    <source>
        <dbReference type="EMBL" id="MBD3689793.1"/>
    </source>
</evidence>
<feature type="domain" description="PASTA" evidence="14">
    <location>
        <begin position="452"/>
        <end position="519"/>
    </location>
</feature>
<dbReference type="PROSITE" id="PS00108">
    <property type="entry name" value="PROTEIN_KINASE_ST"/>
    <property type="match status" value="1"/>
</dbReference>
<dbReference type="EMBL" id="JACRUO010000001">
    <property type="protein sequence ID" value="MBD3689793.1"/>
    <property type="molecule type" value="Genomic_DNA"/>
</dbReference>
<keyword evidence="12" id="KW-0812">Transmembrane</keyword>
<keyword evidence="12" id="KW-0472">Membrane</keyword>
<keyword evidence="12" id="KW-1133">Transmembrane helix</keyword>
<dbReference type="InterPro" id="IPR017441">
    <property type="entry name" value="Protein_kinase_ATP_BS"/>
</dbReference>
<dbReference type="SMART" id="SM00740">
    <property type="entry name" value="PASTA"/>
    <property type="match status" value="3"/>
</dbReference>
<dbReference type="RefSeq" id="WP_191071816.1">
    <property type="nucleotide sequence ID" value="NZ_CP060506.1"/>
</dbReference>
<dbReference type="InterPro" id="IPR011009">
    <property type="entry name" value="Kinase-like_dom_sf"/>
</dbReference>
<protein>
    <recommendedName>
        <fullName evidence="1">non-specific serine/threonine protein kinase</fullName>
        <ecNumber evidence="1">2.7.11.1</ecNumber>
    </recommendedName>
</protein>
<feature type="region of interest" description="Disordered" evidence="11">
    <location>
        <begin position="483"/>
        <end position="509"/>
    </location>
</feature>
<dbReference type="Gene3D" id="3.30.200.20">
    <property type="entry name" value="Phosphorylase Kinase, domain 1"/>
    <property type="match status" value="1"/>
</dbReference>
<sequence length="611" mass="65299">MADASPERLSDGRYEVRQLIGRGGMAEVHLGYDLRLSRNVAIKMLRTDLARDAIFLARFRREAQAAASLNHPNIVAVYDTGERTVIVPDGTSVSVPYIIMEYVEGHTVHELLTDGQPVPIEEAIEIISGVLNALEFSHAHGLVHRDIKPGNVMLTMSGEVKVMDFGIARALEDSGATMTQTDAVVGTAQYLSPEQARGEQVDTRSDLYSAGCMLFELLTGRPPFRGDSAVAVAYQHVSEAPPLASSITLDISDALDRVLMKALAKRPIDRYQDAASMRRDLIAAGRGSTIQAPPIDTWEANAGRTRQMAATRVNEPFQRAREKDVTNPLTLERPRPTDANGSRRDEDRRRTRHKRVLWSLVALLFVAVLGVGGVLAYQSLLAKPDEVRIPNTLISQSMADAEAQLKELGLGVREGDPVASNSVDADLVAQTDPPAGTMVPVGSVVTLHPSSGPASVTIPDLRGQSQEQARKTLESLKLKVGNVTQEDAPKTDAGSVLRSSPSAGSQVAEGDSVDLVLASGYVSIDESQIVGRGQDEAVAYLNNLGLAANTVTQQSSDAQPGTVMSISASGHIKIGTRVTITIAQRPPEPTTPASPSPTTPSTDAPDNNSPS</sequence>
<dbReference type="PROSITE" id="PS00107">
    <property type="entry name" value="PROTEIN_KINASE_ATP"/>
    <property type="match status" value="1"/>
</dbReference>
<feature type="compositionally biased region" description="Pro residues" evidence="11">
    <location>
        <begin position="586"/>
        <end position="598"/>
    </location>
</feature>
<accession>A0A8I0GE03</accession>
<reference evidence="15 16" key="1">
    <citation type="submission" date="2020-08" db="EMBL/GenBank/DDBJ databases">
        <title>Winkia gen. nov., sp. nov., isolated from faeces of the Anser albifrons in China.</title>
        <authorList>
            <person name="Liu Q."/>
        </authorList>
    </citation>
    <scope>NUCLEOTIDE SEQUENCE [LARGE SCALE GENOMIC DNA]</scope>
    <source>
        <strain evidence="15 16">C62</strain>
    </source>
</reference>
<evidence type="ECO:0000256" key="11">
    <source>
        <dbReference type="SAM" id="MobiDB-lite"/>
    </source>
</evidence>
<feature type="compositionally biased region" description="Basic and acidic residues" evidence="11">
    <location>
        <begin position="332"/>
        <end position="349"/>
    </location>
</feature>
<keyword evidence="3" id="KW-0808">Transferase</keyword>
<keyword evidence="2" id="KW-0723">Serine/threonine-protein kinase</keyword>
<dbReference type="SMART" id="SM00220">
    <property type="entry name" value="S_TKc"/>
    <property type="match status" value="1"/>
</dbReference>
<keyword evidence="16" id="KW-1185">Reference proteome</keyword>
<dbReference type="GO" id="GO:0004674">
    <property type="term" value="F:protein serine/threonine kinase activity"/>
    <property type="evidence" value="ECO:0007669"/>
    <property type="project" value="UniProtKB-KW"/>
</dbReference>
<name>A0A8I0GE03_9ACTO</name>
<feature type="domain" description="PASTA" evidence="14">
    <location>
        <begin position="383"/>
        <end position="451"/>
    </location>
</feature>
<comment type="catalytic activity">
    <reaction evidence="8">
        <text>L-threonyl-[protein] + ATP = O-phospho-L-threonyl-[protein] + ADP + H(+)</text>
        <dbReference type="Rhea" id="RHEA:46608"/>
        <dbReference type="Rhea" id="RHEA-COMP:11060"/>
        <dbReference type="Rhea" id="RHEA-COMP:11605"/>
        <dbReference type="ChEBI" id="CHEBI:15378"/>
        <dbReference type="ChEBI" id="CHEBI:30013"/>
        <dbReference type="ChEBI" id="CHEBI:30616"/>
        <dbReference type="ChEBI" id="CHEBI:61977"/>
        <dbReference type="ChEBI" id="CHEBI:456216"/>
        <dbReference type="EC" id="2.7.11.1"/>
    </reaction>
</comment>
<comment type="catalytic activity">
    <reaction evidence="9">
        <text>L-seryl-[protein] + ATP = O-phospho-L-seryl-[protein] + ADP + H(+)</text>
        <dbReference type="Rhea" id="RHEA:17989"/>
        <dbReference type="Rhea" id="RHEA-COMP:9863"/>
        <dbReference type="Rhea" id="RHEA-COMP:11604"/>
        <dbReference type="ChEBI" id="CHEBI:15378"/>
        <dbReference type="ChEBI" id="CHEBI:29999"/>
        <dbReference type="ChEBI" id="CHEBI:30616"/>
        <dbReference type="ChEBI" id="CHEBI:83421"/>
        <dbReference type="ChEBI" id="CHEBI:456216"/>
        <dbReference type="EC" id="2.7.11.1"/>
    </reaction>
</comment>
<feature type="region of interest" description="Disordered" evidence="11">
    <location>
        <begin position="582"/>
        <end position="611"/>
    </location>
</feature>
<keyword evidence="7 10" id="KW-0067">ATP-binding</keyword>